<evidence type="ECO:0000313" key="2">
    <source>
        <dbReference type="Proteomes" id="UP000233722"/>
    </source>
</evidence>
<proteinExistence type="predicted"/>
<dbReference type="Proteomes" id="UP000233722">
    <property type="component" value="Unassembled WGS sequence"/>
</dbReference>
<sequence length="69" mass="7812">MQNDLGRSLRVADALALVYRQARDEHSLTTAAFQQGVRRNAAAHEQKNREQEIKEAAKNLNPALQHLFT</sequence>
<evidence type="ECO:0000313" key="1">
    <source>
        <dbReference type="EMBL" id="PKU96215.1"/>
    </source>
</evidence>
<name>A0A2N3QVP3_9BIFI</name>
<comment type="caution">
    <text evidence="1">The sequence shown here is derived from an EMBL/GenBank/DDBJ whole genome shotgun (WGS) entry which is preliminary data.</text>
</comment>
<protein>
    <submittedName>
        <fullName evidence="1">Uncharacterized protein</fullName>
    </submittedName>
</protein>
<reference evidence="1 2" key="1">
    <citation type="submission" date="2017-10" db="EMBL/GenBank/DDBJ databases">
        <title>Bifidobacterium genomics.</title>
        <authorList>
            <person name="Lugli G.A."/>
            <person name="Milani C."/>
            <person name="Mancabelli L."/>
        </authorList>
    </citation>
    <scope>NUCLEOTIDE SEQUENCE [LARGE SCALE GENOMIC DNA]</scope>
    <source>
        <strain evidence="1 2">1747B</strain>
    </source>
</reference>
<accession>A0A2N3QVP3</accession>
<dbReference type="EMBL" id="PCHA01000014">
    <property type="protein sequence ID" value="PKU96215.1"/>
    <property type="molecule type" value="Genomic_DNA"/>
</dbReference>
<dbReference type="RefSeq" id="WP_101430640.1">
    <property type="nucleotide sequence ID" value="NZ_PCHA01000014.1"/>
</dbReference>
<dbReference type="AlphaFoldDB" id="A0A2N3QVP3"/>
<organism evidence="1 2">
    <name type="scientific">Bifidobacterium pseudolongum subsp. globosum</name>
    <dbReference type="NCBI Taxonomy" id="1690"/>
    <lineage>
        <taxon>Bacteria</taxon>
        <taxon>Bacillati</taxon>
        <taxon>Actinomycetota</taxon>
        <taxon>Actinomycetes</taxon>
        <taxon>Bifidobacteriales</taxon>
        <taxon>Bifidobacteriaceae</taxon>
        <taxon>Bifidobacterium</taxon>
    </lineage>
</organism>
<gene>
    <name evidence="1" type="ORF">CQR45_0337</name>
</gene>